<name>A0A224Z9U5_9ACAR</name>
<feature type="signal peptide" evidence="1">
    <location>
        <begin position="1"/>
        <end position="26"/>
    </location>
</feature>
<dbReference type="AlphaFoldDB" id="A0A224Z9U5"/>
<dbReference type="Gene3D" id="3.40.1440.10">
    <property type="entry name" value="GIY-YIG endonuclease"/>
    <property type="match status" value="1"/>
</dbReference>
<sequence>MYSVMVYASGPVLLQFLSIFLASVDRSLDYVFNDSNVLKVFRYVDDFIVFLTVTTDYRVTVNGILNDFKQHGQGLVFTHELPENNILQALDLRLEVCDRHVCWAYSPRAKKELVSFQSAHSKVVKRGIVSSCMESALKKSCEHKMQESFDNQVSRLSAAGYPMSLLTAVAESLIQKRKTSKRATCEREPFRPVVMPYLHKVTHQLKKVACRHDVPLVFSAPNKLSKLCSRTCGGSKHGCQIKHGVCYVPCSTCVVYAIPLSCGKTYIGQTGRCINERLREHAQKVNNNVDKGAHLVAHLNSCYRCAPRFRETMILGRSNNEHARLALEAYHIKKRSADCISDTSIYLYPSEYEFMRAHLR</sequence>
<dbReference type="EMBL" id="GFPF01012418">
    <property type="protein sequence ID" value="MAA23564.1"/>
    <property type="molecule type" value="Transcribed_RNA"/>
</dbReference>
<protein>
    <submittedName>
        <fullName evidence="2">Tick transposon</fullName>
    </submittedName>
</protein>
<proteinExistence type="predicted"/>
<evidence type="ECO:0000256" key="1">
    <source>
        <dbReference type="SAM" id="SignalP"/>
    </source>
</evidence>
<reference evidence="2" key="1">
    <citation type="journal article" date="2017" name="Parasit. Vectors">
        <title>Sialotranscriptomics of Rhipicephalus zambeziensis reveals intricate expression profiles of secretory proteins and suggests tight temporal transcriptional regulation during blood-feeding.</title>
        <authorList>
            <person name="de Castro M.H."/>
            <person name="de Klerk D."/>
            <person name="Pienaar R."/>
            <person name="Rees D.J.G."/>
            <person name="Mans B.J."/>
        </authorList>
    </citation>
    <scope>NUCLEOTIDE SEQUENCE</scope>
    <source>
        <tissue evidence="2">Salivary glands</tissue>
    </source>
</reference>
<dbReference type="PANTHER" id="PTHR21301">
    <property type="entry name" value="REVERSE TRANSCRIPTASE"/>
    <property type="match status" value="1"/>
</dbReference>
<evidence type="ECO:0000313" key="2">
    <source>
        <dbReference type="EMBL" id="MAA23564.1"/>
    </source>
</evidence>
<dbReference type="PANTHER" id="PTHR21301:SF10">
    <property type="entry name" value="REVERSE TRANSCRIPTASE DOMAIN-CONTAINING PROTEIN"/>
    <property type="match status" value="1"/>
</dbReference>
<organism evidence="2">
    <name type="scientific">Rhipicephalus zambeziensis</name>
    <dbReference type="NCBI Taxonomy" id="60191"/>
    <lineage>
        <taxon>Eukaryota</taxon>
        <taxon>Metazoa</taxon>
        <taxon>Ecdysozoa</taxon>
        <taxon>Arthropoda</taxon>
        <taxon>Chelicerata</taxon>
        <taxon>Arachnida</taxon>
        <taxon>Acari</taxon>
        <taxon>Parasitiformes</taxon>
        <taxon>Ixodida</taxon>
        <taxon>Ixodoidea</taxon>
        <taxon>Ixodidae</taxon>
        <taxon>Rhipicephalinae</taxon>
        <taxon>Rhipicephalus</taxon>
        <taxon>Rhipicephalus</taxon>
    </lineage>
</organism>
<feature type="chain" id="PRO_5012940168" evidence="1">
    <location>
        <begin position="27"/>
        <end position="360"/>
    </location>
</feature>
<accession>A0A224Z9U5</accession>
<dbReference type="InterPro" id="IPR035901">
    <property type="entry name" value="GIY-YIG_endonuc_sf"/>
</dbReference>
<keyword evidence="1" id="KW-0732">Signal</keyword>